<dbReference type="STRING" id="1206085.SAMN05443575_2538"/>
<dbReference type="InterPro" id="IPR004794">
    <property type="entry name" value="Eubact_RibD"/>
</dbReference>
<feature type="active site" description="Proton donor" evidence="15">
    <location>
        <position position="57"/>
    </location>
</feature>
<reference evidence="19 20" key="1">
    <citation type="submission" date="2016-11" db="EMBL/GenBank/DDBJ databases">
        <authorList>
            <person name="Jaros S."/>
            <person name="Januszkiewicz K."/>
            <person name="Wedrychowicz H."/>
        </authorList>
    </citation>
    <scope>NUCLEOTIDE SEQUENCE [LARGE SCALE GENOMIC DNA]</scope>
    <source>
        <strain evidence="19 20">DSM 45627</strain>
    </source>
</reference>
<dbReference type="Gene3D" id="3.40.140.10">
    <property type="entry name" value="Cytidine Deaminase, domain 2"/>
    <property type="match status" value="1"/>
</dbReference>
<keyword evidence="6 14" id="KW-0686">Riboflavin biosynthesis</keyword>
<dbReference type="InterPro" id="IPR024072">
    <property type="entry name" value="DHFR-like_dom_sf"/>
</dbReference>
<comment type="cofactor">
    <cofactor evidence="14 17">
        <name>Zn(2+)</name>
        <dbReference type="ChEBI" id="CHEBI:29105"/>
    </cofactor>
    <text evidence="14 17">Binds 1 zinc ion.</text>
</comment>
<dbReference type="InterPro" id="IPR002734">
    <property type="entry name" value="RibDG_C"/>
</dbReference>
<evidence type="ECO:0000256" key="9">
    <source>
        <dbReference type="ARBA" id="ARBA00022857"/>
    </source>
</evidence>
<keyword evidence="8 14" id="KW-0862">Zinc</keyword>
<protein>
    <recommendedName>
        <fullName evidence="14">Riboflavin biosynthesis protein RibD</fullName>
    </recommendedName>
    <domain>
        <recommendedName>
            <fullName evidence="14">Diaminohydroxyphosphoribosylaminopyrimidine deaminase</fullName>
            <shortName evidence="14">DRAP deaminase</shortName>
            <ecNumber evidence="14">3.5.4.26</ecNumber>
        </recommendedName>
        <alternativeName>
            <fullName evidence="14">Riboflavin-specific deaminase</fullName>
        </alternativeName>
    </domain>
    <domain>
        <recommendedName>
            <fullName evidence="14">5-amino-6-(5-phosphoribosylamino)uracil reductase</fullName>
            <ecNumber evidence="14">1.1.1.193</ecNumber>
        </recommendedName>
        <alternativeName>
            <fullName evidence="14">HTP reductase</fullName>
        </alternativeName>
    </domain>
</protein>
<evidence type="ECO:0000256" key="3">
    <source>
        <dbReference type="ARBA" id="ARBA00004910"/>
    </source>
</evidence>
<keyword evidence="7 14" id="KW-0479">Metal-binding</keyword>
<dbReference type="AlphaFoldDB" id="A0A1M5LTI2"/>
<dbReference type="PIRSF" id="PIRSF006769">
    <property type="entry name" value="RibD"/>
    <property type="match status" value="1"/>
</dbReference>
<name>A0A1M5LTI2_9ACTN</name>
<accession>A0A1M5LTI2</accession>
<dbReference type="EMBL" id="FQVU01000003">
    <property type="protein sequence ID" value="SHG68210.1"/>
    <property type="molecule type" value="Genomic_DNA"/>
</dbReference>
<feature type="binding site" evidence="17">
    <location>
        <position position="89"/>
    </location>
    <ligand>
        <name>Zn(2+)</name>
        <dbReference type="ChEBI" id="CHEBI:29105"/>
        <note>catalytic</note>
    </ligand>
</feature>
<dbReference type="InterPro" id="IPR050765">
    <property type="entry name" value="Riboflavin_Biosynth_HTPR"/>
</dbReference>
<feature type="binding site" evidence="16">
    <location>
        <position position="189"/>
    </location>
    <ligand>
        <name>substrate</name>
    </ligand>
</feature>
<dbReference type="Pfam" id="PF00383">
    <property type="entry name" value="dCMP_cyt_deam_1"/>
    <property type="match status" value="1"/>
</dbReference>
<evidence type="ECO:0000256" key="14">
    <source>
        <dbReference type="PIRNR" id="PIRNR006769"/>
    </source>
</evidence>
<evidence type="ECO:0000256" key="12">
    <source>
        <dbReference type="ARBA" id="ARBA00049861"/>
    </source>
</evidence>
<evidence type="ECO:0000256" key="5">
    <source>
        <dbReference type="ARBA" id="ARBA00007417"/>
    </source>
</evidence>
<evidence type="ECO:0000256" key="8">
    <source>
        <dbReference type="ARBA" id="ARBA00022833"/>
    </source>
</evidence>
<dbReference type="GO" id="GO:0008835">
    <property type="term" value="F:diaminohydroxyphosphoribosylaminopyrimidine deaminase activity"/>
    <property type="evidence" value="ECO:0007669"/>
    <property type="project" value="UniProtKB-EC"/>
</dbReference>
<gene>
    <name evidence="19" type="ORF">SAMN05443575_2538</name>
</gene>
<evidence type="ECO:0000256" key="7">
    <source>
        <dbReference type="ARBA" id="ARBA00022723"/>
    </source>
</evidence>
<dbReference type="GO" id="GO:0009231">
    <property type="term" value="P:riboflavin biosynthetic process"/>
    <property type="evidence" value="ECO:0007669"/>
    <property type="project" value="UniProtKB-UniPathway"/>
</dbReference>
<feature type="binding site" evidence="17">
    <location>
        <position position="55"/>
    </location>
    <ligand>
        <name>Zn(2+)</name>
        <dbReference type="ChEBI" id="CHEBI:29105"/>
        <note>catalytic</note>
    </ligand>
</feature>
<evidence type="ECO:0000256" key="10">
    <source>
        <dbReference type="ARBA" id="ARBA00023002"/>
    </source>
</evidence>
<feature type="binding site" evidence="16">
    <location>
        <begin position="275"/>
        <end position="281"/>
    </location>
    <ligand>
        <name>NADP(+)</name>
        <dbReference type="ChEBI" id="CHEBI:58349"/>
    </ligand>
</feature>
<evidence type="ECO:0000256" key="2">
    <source>
        <dbReference type="ARBA" id="ARBA00004882"/>
    </source>
</evidence>
<dbReference type="PROSITE" id="PS00903">
    <property type="entry name" value="CYT_DCMP_DEAMINASES_1"/>
    <property type="match status" value="1"/>
</dbReference>
<comment type="similarity">
    <text evidence="5 14">In the C-terminal section; belongs to the HTP reductase family.</text>
</comment>
<feature type="binding site" evidence="16">
    <location>
        <position position="201"/>
    </location>
    <ligand>
        <name>NADP(+)</name>
        <dbReference type="ChEBI" id="CHEBI:58349"/>
    </ligand>
</feature>
<evidence type="ECO:0000256" key="4">
    <source>
        <dbReference type="ARBA" id="ARBA00005259"/>
    </source>
</evidence>
<proteinExistence type="inferred from homology"/>
<dbReference type="PANTHER" id="PTHR38011">
    <property type="entry name" value="DIHYDROFOLATE REDUCTASE FAMILY PROTEIN (AFU_ORTHOLOGUE AFUA_8G06820)"/>
    <property type="match status" value="1"/>
</dbReference>
<dbReference type="UniPathway" id="UPA00275">
    <property type="reaction ID" value="UER00401"/>
</dbReference>
<evidence type="ECO:0000313" key="19">
    <source>
        <dbReference type="EMBL" id="SHG68210.1"/>
    </source>
</evidence>
<comment type="catalytic activity">
    <reaction evidence="13 14">
        <text>2,5-diamino-6-hydroxy-4-(5-phosphoribosylamino)-pyrimidine + H2O + H(+) = 5-amino-6-(5-phospho-D-ribosylamino)uracil + NH4(+)</text>
        <dbReference type="Rhea" id="RHEA:21868"/>
        <dbReference type="ChEBI" id="CHEBI:15377"/>
        <dbReference type="ChEBI" id="CHEBI:15378"/>
        <dbReference type="ChEBI" id="CHEBI:28938"/>
        <dbReference type="ChEBI" id="CHEBI:58453"/>
        <dbReference type="ChEBI" id="CHEBI:58614"/>
        <dbReference type="EC" id="3.5.4.26"/>
    </reaction>
</comment>
<feature type="binding site" evidence="16">
    <location>
        <position position="209"/>
    </location>
    <ligand>
        <name>substrate</name>
    </ligand>
</feature>
<comment type="pathway">
    <text evidence="2 14">Cofactor biosynthesis; riboflavin biosynthesis; 5-amino-6-(D-ribitylamino)uracil from GTP: step 2/4.</text>
</comment>
<comment type="function">
    <text evidence="1 14">Converts 2,5-diamino-6-(ribosylamino)-4(3h)-pyrimidinone 5'-phosphate into 5-amino-6-(ribosylamino)-2,4(1h,3h)-pyrimidinedione 5'-phosphate.</text>
</comment>
<dbReference type="Gene3D" id="3.40.430.10">
    <property type="entry name" value="Dihydrofolate Reductase, subunit A"/>
    <property type="match status" value="2"/>
</dbReference>
<dbReference type="Proteomes" id="UP000186132">
    <property type="component" value="Unassembled WGS sequence"/>
</dbReference>
<comment type="pathway">
    <text evidence="3 14">Cofactor biosynthesis; riboflavin biosynthesis; 5-amino-6-(D-ribitylamino)uracil from GTP: step 3/4.</text>
</comment>
<dbReference type="Pfam" id="PF01872">
    <property type="entry name" value="RibD_C"/>
    <property type="match status" value="1"/>
</dbReference>
<feature type="binding site" evidence="17">
    <location>
        <position position="80"/>
    </location>
    <ligand>
        <name>Zn(2+)</name>
        <dbReference type="ChEBI" id="CHEBI:29105"/>
        <note>catalytic</note>
    </ligand>
</feature>
<feature type="binding site" evidence="16">
    <location>
        <position position="175"/>
    </location>
    <ligand>
        <name>NADP(+)</name>
        <dbReference type="ChEBI" id="CHEBI:58349"/>
    </ligand>
</feature>
<dbReference type="EC" id="3.5.4.26" evidence="14"/>
<organism evidence="19 20">
    <name type="scientific">Jatrophihabitans endophyticus</name>
    <dbReference type="NCBI Taxonomy" id="1206085"/>
    <lineage>
        <taxon>Bacteria</taxon>
        <taxon>Bacillati</taxon>
        <taxon>Actinomycetota</taxon>
        <taxon>Actinomycetes</taxon>
        <taxon>Jatrophihabitantales</taxon>
        <taxon>Jatrophihabitantaceae</taxon>
        <taxon>Jatrophihabitans</taxon>
    </lineage>
</organism>
<keyword evidence="9 14" id="KW-0521">NADP</keyword>
<feature type="binding site" evidence="16">
    <location>
        <position position="212"/>
    </location>
    <ligand>
        <name>substrate</name>
    </ligand>
</feature>
<evidence type="ECO:0000259" key="18">
    <source>
        <dbReference type="PROSITE" id="PS51747"/>
    </source>
</evidence>
<evidence type="ECO:0000313" key="20">
    <source>
        <dbReference type="Proteomes" id="UP000186132"/>
    </source>
</evidence>
<dbReference type="SUPFAM" id="SSF53927">
    <property type="entry name" value="Cytidine deaminase-like"/>
    <property type="match status" value="1"/>
</dbReference>
<comment type="similarity">
    <text evidence="4 14">In the N-terminal section; belongs to the cytidine and deoxycytidylate deaminase family.</text>
</comment>
<evidence type="ECO:0000256" key="16">
    <source>
        <dbReference type="PIRSR" id="PIRSR006769-2"/>
    </source>
</evidence>
<feature type="domain" description="CMP/dCMP-type deaminase" evidence="18">
    <location>
        <begin position="5"/>
        <end position="116"/>
    </location>
</feature>
<dbReference type="InterPro" id="IPR016192">
    <property type="entry name" value="APOBEC/CMP_deaminase_Zn-bd"/>
</dbReference>
<keyword evidence="14" id="KW-0378">Hydrolase</keyword>
<dbReference type="EC" id="1.1.1.193" evidence="14"/>
<dbReference type="NCBIfam" id="TIGR00326">
    <property type="entry name" value="eubact_ribD"/>
    <property type="match status" value="1"/>
</dbReference>
<comment type="catalytic activity">
    <reaction evidence="12 14">
        <text>5-amino-6-(5-phospho-D-ribitylamino)uracil + NADP(+) = 5-amino-6-(5-phospho-D-ribosylamino)uracil + NADPH + H(+)</text>
        <dbReference type="Rhea" id="RHEA:17845"/>
        <dbReference type="ChEBI" id="CHEBI:15378"/>
        <dbReference type="ChEBI" id="CHEBI:57783"/>
        <dbReference type="ChEBI" id="CHEBI:58349"/>
        <dbReference type="ChEBI" id="CHEBI:58421"/>
        <dbReference type="ChEBI" id="CHEBI:58453"/>
        <dbReference type="EC" id="1.1.1.193"/>
    </reaction>
</comment>
<dbReference type="PROSITE" id="PS51747">
    <property type="entry name" value="CYT_DCMP_DEAMINASES_2"/>
    <property type="match status" value="1"/>
</dbReference>
<evidence type="ECO:0000256" key="13">
    <source>
        <dbReference type="ARBA" id="ARBA00049886"/>
    </source>
</evidence>
<feature type="binding site" evidence="16">
    <location>
        <position position="159"/>
    </location>
    <ligand>
        <name>NADP(+)</name>
        <dbReference type="ChEBI" id="CHEBI:58349"/>
    </ligand>
</feature>
<feature type="binding site" evidence="16">
    <location>
        <position position="205"/>
    </location>
    <ligand>
        <name>NADP(+)</name>
        <dbReference type="ChEBI" id="CHEBI:58349"/>
    </ligand>
</feature>
<dbReference type="InterPro" id="IPR002125">
    <property type="entry name" value="CMP_dCMP_dom"/>
</dbReference>
<evidence type="ECO:0000256" key="11">
    <source>
        <dbReference type="ARBA" id="ARBA00023268"/>
    </source>
</evidence>
<dbReference type="RefSeq" id="WP_200800165.1">
    <property type="nucleotide sequence ID" value="NZ_FQVU01000003.1"/>
</dbReference>
<dbReference type="GO" id="GO:0008703">
    <property type="term" value="F:5-amino-6-(5-phosphoribosylamino)uracil reductase activity"/>
    <property type="evidence" value="ECO:0007669"/>
    <property type="project" value="UniProtKB-EC"/>
</dbReference>
<feature type="binding site" evidence="16">
    <location>
        <position position="273"/>
    </location>
    <ligand>
        <name>substrate</name>
    </ligand>
</feature>
<keyword evidence="11" id="KW-0511">Multifunctional enzyme</keyword>
<dbReference type="PANTHER" id="PTHR38011:SF7">
    <property type="entry name" value="2,5-DIAMINO-6-RIBOSYLAMINO-4(3H)-PYRIMIDINONE 5'-PHOSPHATE REDUCTASE"/>
    <property type="match status" value="1"/>
</dbReference>
<keyword evidence="10 14" id="KW-0560">Oxidoreductase</keyword>
<evidence type="ECO:0000256" key="1">
    <source>
        <dbReference type="ARBA" id="ARBA00002151"/>
    </source>
</evidence>
<evidence type="ECO:0000256" key="15">
    <source>
        <dbReference type="PIRSR" id="PIRSR006769-1"/>
    </source>
</evidence>
<sequence>MTATEAEQAAMHRALALADTVRGHTSPNPAVGAVVLAPDGTLAGEGATAPAGGAHAEVAALAAAGDAARGGTAVVTLEPCAHTGRTGPCTEALVAAGITRVVYAVDDPNPEAAGGATVLRERGIDVVAGVEEHAAASGALRPWLHATRTGRPFVTWKYAATLDGRVAAADWSARWISSAASREDAHALRAVVDAIVVGSGTVLTDDPQLTVRGGDQIPALRQPLRVVLDRRHRIPDDARVLDDAAETLVLDTAVPRFALKALHDRGVRQVLLEGGPTLAGAFVEARCVDEVIVYLAPTLLGAGPAALGDAGIGTLAEAAALDIESVSRIGDDIKVVARPRWAEQAMED</sequence>
<dbReference type="GO" id="GO:0008270">
    <property type="term" value="F:zinc ion binding"/>
    <property type="evidence" value="ECO:0007669"/>
    <property type="project" value="InterPro"/>
</dbReference>
<keyword evidence="20" id="KW-1185">Reference proteome</keyword>
<dbReference type="InterPro" id="IPR016193">
    <property type="entry name" value="Cytidine_deaminase-like"/>
</dbReference>
<evidence type="ECO:0000256" key="17">
    <source>
        <dbReference type="PIRSR" id="PIRSR006769-3"/>
    </source>
</evidence>
<evidence type="ECO:0000256" key="6">
    <source>
        <dbReference type="ARBA" id="ARBA00022619"/>
    </source>
</evidence>
<dbReference type="SUPFAM" id="SSF53597">
    <property type="entry name" value="Dihydrofolate reductase-like"/>
    <property type="match status" value="1"/>
</dbReference>